<comment type="subcellular location">
    <subcellularLocation>
        <location evidence="1">Cell membrane</location>
        <topology evidence="1">Multi-pass membrane protein</topology>
    </subcellularLocation>
</comment>
<reference evidence="7 8" key="1">
    <citation type="submission" date="2024-03" db="EMBL/GenBank/DDBJ databases">
        <title>Phenotype and Genome Characterization of a Sulfate-Reducing Bacterium Pseudodesulfovibrio sp. strain 5S69, isolated from Petroleum Reservoir in Tatarstan (Russia).</title>
        <authorList>
            <person name="Bidzhieva S.K."/>
            <person name="Kadnikov V."/>
            <person name="Tourova T.P."/>
            <person name="Samigullina S.R."/>
            <person name="Sokolova D.S."/>
            <person name="Poltaraus A.B."/>
            <person name="Avtukh A.N."/>
            <person name="Tereshina V.M."/>
            <person name="Mardanov A.V."/>
            <person name="Nazina T.N."/>
        </authorList>
    </citation>
    <scope>NUCLEOTIDE SEQUENCE [LARGE SCALE GENOMIC DNA]</scope>
    <source>
        <strain evidence="7 8">5S69</strain>
    </source>
</reference>
<keyword evidence="2" id="KW-1003">Cell membrane</keyword>
<feature type="transmembrane region" description="Helical" evidence="6">
    <location>
        <begin position="421"/>
        <end position="439"/>
    </location>
</feature>
<evidence type="ECO:0000256" key="3">
    <source>
        <dbReference type="ARBA" id="ARBA00022692"/>
    </source>
</evidence>
<keyword evidence="4 6" id="KW-1133">Transmembrane helix</keyword>
<evidence type="ECO:0000256" key="5">
    <source>
        <dbReference type="ARBA" id="ARBA00023136"/>
    </source>
</evidence>
<dbReference type="PANTHER" id="PTHR30250">
    <property type="entry name" value="PST FAMILY PREDICTED COLANIC ACID TRANSPORTER"/>
    <property type="match status" value="1"/>
</dbReference>
<feature type="transmembrane region" description="Helical" evidence="6">
    <location>
        <begin position="251"/>
        <end position="272"/>
    </location>
</feature>
<protein>
    <submittedName>
        <fullName evidence="7">Oligosaccharide flippase family protein</fullName>
    </submittedName>
</protein>
<dbReference type="InterPro" id="IPR002797">
    <property type="entry name" value="Polysacc_synth"/>
</dbReference>
<proteinExistence type="predicted"/>
<evidence type="ECO:0000313" key="8">
    <source>
        <dbReference type="Proteomes" id="UP001385389"/>
    </source>
</evidence>
<dbReference type="RefSeq" id="WP_338667726.1">
    <property type="nucleotide sequence ID" value="NZ_CP146609.1"/>
</dbReference>
<sequence>MTKSSKSVLKNFGYLLSAHWVREVLQTIFIIALARQGTEMYGQFMLAISIGQLLLFASEFGLNQHLSTMLARKENYPSRILRQVTFIKVAFLFFGWLAMIGFTFWQDYSPQLRAIIIVVATAIGLEGIGNSFFVACQVLERQDVEGKSRGIASLFGYGYGLIALFSGFPATMVALFKILETFTNLGVVARLFFRRFWRSFRLESFTDVWGVWKEGLVYTAMAVCAIFYNKINMFFLQKYAGSEGVAQYSATWQIVDFVSVLVSSLLLGKVMFPLFTKLWVNDRTQFKRLAQKSSAWLVAAALPISYVLFVESDRIITLVYGQNYGPAIQMQKELVGCILFAFIHNLASYLMVSMKCQRILLVMYTVGLAANFILCMVLIPQNPMSGTAYAILLTKGGMAFMTVSFCQFAIGLFVAKDVLRLLVIVAAAVVVHLVTVQYFPRTVVEILTLCPLLYHAYRLYLRQQKTLPGALL</sequence>
<feature type="transmembrane region" description="Helical" evidence="6">
    <location>
        <begin position="151"/>
        <end position="168"/>
    </location>
</feature>
<evidence type="ECO:0000256" key="4">
    <source>
        <dbReference type="ARBA" id="ARBA00022989"/>
    </source>
</evidence>
<evidence type="ECO:0000256" key="6">
    <source>
        <dbReference type="SAM" id="Phobius"/>
    </source>
</evidence>
<dbReference type="Pfam" id="PF01943">
    <property type="entry name" value="Polysacc_synt"/>
    <property type="match status" value="1"/>
</dbReference>
<evidence type="ECO:0000256" key="2">
    <source>
        <dbReference type="ARBA" id="ARBA00022475"/>
    </source>
</evidence>
<dbReference type="InterPro" id="IPR050833">
    <property type="entry name" value="Poly_Biosynth_Transport"/>
</dbReference>
<feature type="transmembrane region" description="Helical" evidence="6">
    <location>
        <begin position="359"/>
        <end position="379"/>
    </location>
</feature>
<evidence type="ECO:0000256" key="1">
    <source>
        <dbReference type="ARBA" id="ARBA00004651"/>
    </source>
</evidence>
<feature type="transmembrane region" description="Helical" evidence="6">
    <location>
        <begin position="40"/>
        <end position="62"/>
    </location>
</feature>
<keyword evidence="8" id="KW-1185">Reference proteome</keyword>
<dbReference type="EMBL" id="CP146609">
    <property type="protein sequence ID" value="WWX22045.1"/>
    <property type="molecule type" value="Genomic_DNA"/>
</dbReference>
<dbReference type="Proteomes" id="UP001385389">
    <property type="component" value="Chromosome"/>
</dbReference>
<feature type="transmembrane region" description="Helical" evidence="6">
    <location>
        <begin position="391"/>
        <end position="414"/>
    </location>
</feature>
<evidence type="ECO:0000313" key="7">
    <source>
        <dbReference type="EMBL" id="WWX22045.1"/>
    </source>
</evidence>
<feature type="transmembrane region" description="Helical" evidence="6">
    <location>
        <begin position="83"/>
        <end position="105"/>
    </location>
</feature>
<gene>
    <name evidence="7" type="ORF">V8V93_16570</name>
</gene>
<name>A0ABZ2ITM5_9BACT</name>
<feature type="transmembrane region" description="Helical" evidence="6">
    <location>
        <begin position="111"/>
        <end position="139"/>
    </location>
</feature>
<feature type="transmembrane region" description="Helical" evidence="6">
    <location>
        <begin position="330"/>
        <end position="352"/>
    </location>
</feature>
<organism evidence="7 8">
    <name type="scientific">Pseudodesulfovibrio methanolicus</name>
    <dbReference type="NCBI Taxonomy" id="3126690"/>
    <lineage>
        <taxon>Bacteria</taxon>
        <taxon>Pseudomonadati</taxon>
        <taxon>Thermodesulfobacteriota</taxon>
        <taxon>Desulfovibrionia</taxon>
        <taxon>Desulfovibrionales</taxon>
        <taxon>Desulfovibrionaceae</taxon>
    </lineage>
</organism>
<keyword evidence="3 6" id="KW-0812">Transmembrane</keyword>
<keyword evidence="5 6" id="KW-0472">Membrane</keyword>
<feature type="transmembrane region" description="Helical" evidence="6">
    <location>
        <begin position="293"/>
        <end position="310"/>
    </location>
</feature>
<accession>A0ABZ2ITM5</accession>
<feature type="transmembrane region" description="Helical" evidence="6">
    <location>
        <begin position="12"/>
        <end position="34"/>
    </location>
</feature>
<dbReference type="PANTHER" id="PTHR30250:SF11">
    <property type="entry name" value="O-ANTIGEN TRANSPORTER-RELATED"/>
    <property type="match status" value="1"/>
</dbReference>